<dbReference type="RefSeq" id="WP_035164361.1">
    <property type="nucleotide sequence ID" value="NZ_AZTB01000059.1"/>
</dbReference>
<organism evidence="1 2">
    <name type="scientific">Caloranaerobacter azorensis H53214</name>
    <dbReference type="NCBI Taxonomy" id="1156417"/>
    <lineage>
        <taxon>Bacteria</taxon>
        <taxon>Bacillati</taxon>
        <taxon>Bacillota</taxon>
        <taxon>Tissierellia</taxon>
        <taxon>Tissierellales</taxon>
        <taxon>Thermohalobacteraceae</taxon>
        <taxon>Caloranaerobacter</taxon>
    </lineage>
</organism>
<proteinExistence type="predicted"/>
<dbReference type="EMBL" id="AZTB01000059">
    <property type="protein sequence ID" value="KGG79788.1"/>
    <property type="molecule type" value="Genomic_DNA"/>
</dbReference>
<sequence>MYNRLLNSDSQNPKNLFGSFGMIIPLFLLFKSENSNINLGNINVEDRIEMMKNIKPYFYEKDQKILSKVQDVLEIIYKINRLTDGDYSEEVINTLSDMDRIQRKEKILKEISKYVKERDKKIINMVVDSKERIYETKANISGYKSKAIQANANRAESMVDFIKCFKPVLDEKTNKQIRKIEKIIEIIKSDNI</sequence>
<protein>
    <submittedName>
        <fullName evidence="1">Uncharacterized protein</fullName>
    </submittedName>
</protein>
<accession>A0A096BGB9</accession>
<gene>
    <name evidence="1" type="ORF">Y919_09980</name>
</gene>
<reference evidence="1 2" key="1">
    <citation type="submission" date="2013-12" db="EMBL/GenBank/DDBJ databases">
        <title>Draft genome sequence of Caloranaerobacter sp. H53214.</title>
        <authorList>
            <person name="Jiang L.J."/>
            <person name="Shao Z.Z."/>
            <person name="Long M.N."/>
        </authorList>
    </citation>
    <scope>NUCLEOTIDE SEQUENCE [LARGE SCALE GENOMIC DNA]</scope>
    <source>
        <strain evidence="1 2">H53214</strain>
    </source>
</reference>
<evidence type="ECO:0000313" key="2">
    <source>
        <dbReference type="Proteomes" id="UP000029622"/>
    </source>
</evidence>
<dbReference type="AlphaFoldDB" id="A0A096BGB9"/>
<comment type="caution">
    <text evidence="1">The sequence shown here is derived from an EMBL/GenBank/DDBJ whole genome shotgun (WGS) entry which is preliminary data.</text>
</comment>
<dbReference type="Proteomes" id="UP000029622">
    <property type="component" value="Unassembled WGS sequence"/>
</dbReference>
<name>A0A096BGB9_9FIRM</name>
<evidence type="ECO:0000313" key="1">
    <source>
        <dbReference type="EMBL" id="KGG79788.1"/>
    </source>
</evidence>